<protein>
    <submittedName>
        <fullName evidence="2">Uncharacterized protein</fullName>
    </submittedName>
</protein>
<dbReference type="RefSeq" id="WP_006640585.1">
    <property type="nucleotide sequence ID" value="NZ_CABJEH010000004.1"/>
</dbReference>
<organism evidence="2 3">
    <name type="scientific">Bacillus sonorensis</name>
    <dbReference type="NCBI Taxonomy" id="119858"/>
    <lineage>
        <taxon>Bacteria</taxon>
        <taxon>Bacillati</taxon>
        <taxon>Bacillota</taxon>
        <taxon>Bacilli</taxon>
        <taxon>Bacillales</taxon>
        <taxon>Bacillaceae</taxon>
        <taxon>Bacillus</taxon>
    </lineage>
</organism>
<dbReference type="GeneID" id="92853225"/>
<feature type="region of interest" description="Disordered" evidence="1">
    <location>
        <begin position="39"/>
        <end position="63"/>
    </location>
</feature>
<evidence type="ECO:0000256" key="1">
    <source>
        <dbReference type="SAM" id="MobiDB-lite"/>
    </source>
</evidence>
<dbReference type="Proteomes" id="UP000196877">
    <property type="component" value="Chromosome"/>
</dbReference>
<dbReference type="EMBL" id="CP021920">
    <property type="protein sequence ID" value="ASB89341.1"/>
    <property type="molecule type" value="Genomic_DNA"/>
</dbReference>
<gene>
    <name evidence="2" type="ORF">S101395_02834</name>
</gene>
<keyword evidence="3" id="KW-1185">Reference proteome</keyword>
<evidence type="ECO:0000313" key="2">
    <source>
        <dbReference type="EMBL" id="ASB89341.1"/>
    </source>
</evidence>
<name>A0ABN5AFA3_9BACI</name>
<reference evidence="2 3" key="1">
    <citation type="submission" date="2017-06" db="EMBL/GenBank/DDBJ databases">
        <title>Genome sequence of Bacillus sonorensis strain SRCM101395.</title>
        <authorList>
            <person name="Cho S.H."/>
        </authorList>
    </citation>
    <scope>NUCLEOTIDE SEQUENCE [LARGE SCALE GENOMIC DNA]</scope>
    <source>
        <strain evidence="2 3">SRCM101395</strain>
    </source>
</reference>
<sequence>MDKDKEEFKKRSAETLGDEFADKFFGALETPEAKEQFKQVSERIKASSDKAEKVNQTKNENRL</sequence>
<accession>A0ABN5AFA3</accession>
<evidence type="ECO:0000313" key="3">
    <source>
        <dbReference type="Proteomes" id="UP000196877"/>
    </source>
</evidence>
<proteinExistence type="predicted"/>